<name>A0A317DSH9_9ACTN</name>
<evidence type="ECO:0008006" key="3">
    <source>
        <dbReference type="Google" id="ProtNLM"/>
    </source>
</evidence>
<reference evidence="1 2" key="1">
    <citation type="submission" date="2018-05" db="EMBL/GenBank/DDBJ databases">
        <title>Micromonosporas from Atacama Desert.</title>
        <authorList>
            <person name="Carro L."/>
            <person name="Golinska P."/>
            <person name="Klenk H.-P."/>
            <person name="Goodfellow M."/>
        </authorList>
    </citation>
    <scope>NUCLEOTIDE SEQUENCE [LARGE SCALE GENOMIC DNA]</scope>
    <source>
        <strain evidence="1 2">4G51</strain>
    </source>
</reference>
<dbReference type="SUPFAM" id="SSF101478">
    <property type="entry name" value="ADP-ribosylglycohydrolase"/>
    <property type="match status" value="1"/>
</dbReference>
<comment type="caution">
    <text evidence="1">The sequence shown here is derived from an EMBL/GenBank/DDBJ whole genome shotgun (WGS) entry which is preliminary data.</text>
</comment>
<gene>
    <name evidence="1" type="ORF">DKT69_08865</name>
</gene>
<dbReference type="InterPro" id="IPR005502">
    <property type="entry name" value="Ribosyl_crysJ1"/>
</dbReference>
<proteinExistence type="predicted"/>
<dbReference type="EMBL" id="QGKS01000169">
    <property type="protein sequence ID" value="PWR15825.1"/>
    <property type="molecule type" value="Genomic_DNA"/>
</dbReference>
<dbReference type="Proteomes" id="UP000246050">
    <property type="component" value="Unassembled WGS sequence"/>
</dbReference>
<dbReference type="InterPro" id="IPR036705">
    <property type="entry name" value="Ribosyl_crysJ1_sf"/>
</dbReference>
<accession>A0A317DSH9</accession>
<dbReference type="AlphaFoldDB" id="A0A317DSH9"/>
<organism evidence="1 2">
    <name type="scientific">Micromonospora sicca</name>
    <dbReference type="NCBI Taxonomy" id="2202420"/>
    <lineage>
        <taxon>Bacteria</taxon>
        <taxon>Bacillati</taxon>
        <taxon>Actinomycetota</taxon>
        <taxon>Actinomycetes</taxon>
        <taxon>Micromonosporales</taxon>
        <taxon>Micromonosporaceae</taxon>
        <taxon>Micromonospora</taxon>
    </lineage>
</organism>
<protein>
    <recommendedName>
        <fullName evidence="3">ADP-ribosylglycohydrolase</fullName>
    </recommendedName>
</protein>
<evidence type="ECO:0000313" key="2">
    <source>
        <dbReference type="Proteomes" id="UP000246050"/>
    </source>
</evidence>
<dbReference type="OrthoDB" id="9798107at2"/>
<dbReference type="Gene3D" id="1.10.4080.10">
    <property type="entry name" value="ADP-ribosylation/Crystallin J1"/>
    <property type="match status" value="1"/>
</dbReference>
<dbReference type="Pfam" id="PF03747">
    <property type="entry name" value="ADP_ribosyl_GH"/>
    <property type="match status" value="1"/>
</dbReference>
<sequence>MIREMTKVTAEQLATARGCVLGLMLGDAIGATGGNVPASGPLLATSAGQLACFTIDGLIRAHIRGMHKGISSPPIVVWRSYTRWAAIQGIPGLKVWDEADWPNGWLTKVPALAERRGSAPATVATLQGQTMGSIDKPAGKSIGAHALTRTLPVALGRPLDPAAIAALTHGGEALAAARLGVEIVRLVASGEHLDAAVDRVLPADEERSEGAVRSLALALAAARSRPGQRSELARLAPDAKAASALAGGLYVALSFPDRKSIRDALLFAASANDGGHVATVAGTLLGTTHGPDALPVDWLSRLELAWPADTLARDFVTEIEDSPSGGDYVPATDPHWWSRYPGG</sequence>
<evidence type="ECO:0000313" key="1">
    <source>
        <dbReference type="EMBL" id="PWR15825.1"/>
    </source>
</evidence>